<proteinExistence type="predicted"/>
<organism evidence="2 3">
    <name type="scientific">Alienimonas californiensis</name>
    <dbReference type="NCBI Taxonomy" id="2527989"/>
    <lineage>
        <taxon>Bacteria</taxon>
        <taxon>Pseudomonadati</taxon>
        <taxon>Planctomycetota</taxon>
        <taxon>Planctomycetia</taxon>
        <taxon>Planctomycetales</taxon>
        <taxon>Planctomycetaceae</taxon>
        <taxon>Alienimonas</taxon>
    </lineage>
</organism>
<feature type="region of interest" description="Disordered" evidence="1">
    <location>
        <begin position="74"/>
        <end position="99"/>
    </location>
</feature>
<feature type="compositionally biased region" description="Basic and acidic residues" evidence="1">
    <location>
        <begin position="35"/>
        <end position="44"/>
    </location>
</feature>
<dbReference type="KEGG" id="acaf:CA12_37400"/>
<name>A0A517PE09_9PLAN</name>
<protein>
    <submittedName>
        <fullName evidence="2">Uncharacterized protein</fullName>
    </submittedName>
</protein>
<feature type="region of interest" description="Disordered" evidence="1">
    <location>
        <begin position="1"/>
        <end position="21"/>
    </location>
</feature>
<evidence type="ECO:0000313" key="2">
    <source>
        <dbReference type="EMBL" id="QDT17612.1"/>
    </source>
</evidence>
<dbReference type="AlphaFoldDB" id="A0A517PE09"/>
<dbReference type="EMBL" id="CP036265">
    <property type="protein sequence ID" value="QDT17612.1"/>
    <property type="molecule type" value="Genomic_DNA"/>
</dbReference>
<keyword evidence="3" id="KW-1185">Reference proteome</keyword>
<reference evidence="2 3" key="1">
    <citation type="submission" date="2019-02" db="EMBL/GenBank/DDBJ databases">
        <title>Deep-cultivation of Planctomycetes and their phenomic and genomic characterization uncovers novel biology.</title>
        <authorList>
            <person name="Wiegand S."/>
            <person name="Jogler M."/>
            <person name="Boedeker C."/>
            <person name="Pinto D."/>
            <person name="Vollmers J."/>
            <person name="Rivas-Marin E."/>
            <person name="Kohn T."/>
            <person name="Peeters S.H."/>
            <person name="Heuer A."/>
            <person name="Rast P."/>
            <person name="Oberbeckmann S."/>
            <person name="Bunk B."/>
            <person name="Jeske O."/>
            <person name="Meyerdierks A."/>
            <person name="Storesund J.E."/>
            <person name="Kallscheuer N."/>
            <person name="Luecker S."/>
            <person name="Lage O.M."/>
            <person name="Pohl T."/>
            <person name="Merkel B.J."/>
            <person name="Hornburger P."/>
            <person name="Mueller R.-W."/>
            <person name="Bruemmer F."/>
            <person name="Labrenz M."/>
            <person name="Spormann A.M."/>
            <person name="Op den Camp H."/>
            <person name="Overmann J."/>
            <person name="Amann R."/>
            <person name="Jetten M.S.M."/>
            <person name="Mascher T."/>
            <person name="Medema M.H."/>
            <person name="Devos D.P."/>
            <person name="Kaster A.-K."/>
            <person name="Ovreas L."/>
            <person name="Rohde M."/>
            <person name="Galperin M.Y."/>
            <person name="Jogler C."/>
        </authorList>
    </citation>
    <scope>NUCLEOTIDE SEQUENCE [LARGE SCALE GENOMIC DNA]</scope>
    <source>
        <strain evidence="2 3">CA12</strain>
    </source>
</reference>
<sequence>MVGNRQTERRKPHAAPRRAAELKERALVLAALQADDGRSGELSKEGPASPAGAPGLEATVLALREWDRLTNVGGSTSGGWRSLRRSHRGGDPHSDETCPLRQVAQLQLRRRACRADLSTRSSATSI</sequence>
<gene>
    <name evidence="2" type="ORF">CA12_37400</name>
</gene>
<feature type="region of interest" description="Disordered" evidence="1">
    <location>
        <begin position="33"/>
        <end position="54"/>
    </location>
</feature>
<accession>A0A517PE09</accession>
<feature type="compositionally biased region" description="Basic and acidic residues" evidence="1">
    <location>
        <begin position="88"/>
        <end position="98"/>
    </location>
</feature>
<evidence type="ECO:0000313" key="3">
    <source>
        <dbReference type="Proteomes" id="UP000318741"/>
    </source>
</evidence>
<evidence type="ECO:0000256" key="1">
    <source>
        <dbReference type="SAM" id="MobiDB-lite"/>
    </source>
</evidence>
<dbReference type="Proteomes" id="UP000318741">
    <property type="component" value="Chromosome"/>
</dbReference>
<dbReference type="RefSeq" id="WP_145360504.1">
    <property type="nucleotide sequence ID" value="NZ_CP036265.1"/>
</dbReference>